<comment type="caution">
    <text evidence="2">The sequence shown here is derived from an EMBL/GenBank/DDBJ whole genome shotgun (WGS) entry which is preliminary data.</text>
</comment>
<reference evidence="2 3" key="2">
    <citation type="journal article" date="2017" name="Front. Plant Sci.">
        <title>Gene Classification and Mining of Molecular Markers Useful in Red Clover (Trifolium pratense) Breeding.</title>
        <authorList>
            <person name="Istvanek J."/>
            <person name="Dluhosova J."/>
            <person name="Dluhos P."/>
            <person name="Patkova L."/>
            <person name="Nedelnik J."/>
            <person name="Repkova J."/>
        </authorList>
    </citation>
    <scope>NUCLEOTIDE SEQUENCE [LARGE SCALE GENOMIC DNA]</scope>
    <source>
        <strain evidence="3">cv. Tatra</strain>
        <tissue evidence="2">Young leaves</tissue>
    </source>
</reference>
<reference evidence="2 3" key="1">
    <citation type="journal article" date="2014" name="Am. J. Bot.">
        <title>Genome assembly and annotation for red clover (Trifolium pratense; Fabaceae).</title>
        <authorList>
            <person name="Istvanek J."/>
            <person name="Jaros M."/>
            <person name="Krenek A."/>
            <person name="Repkova J."/>
        </authorList>
    </citation>
    <scope>NUCLEOTIDE SEQUENCE [LARGE SCALE GENOMIC DNA]</scope>
    <source>
        <strain evidence="3">cv. Tatra</strain>
        <tissue evidence="2">Young leaves</tissue>
    </source>
</reference>
<dbReference type="EMBL" id="ASHM01229989">
    <property type="protein sequence ID" value="PNX68548.1"/>
    <property type="molecule type" value="Genomic_DNA"/>
</dbReference>
<feature type="region of interest" description="Disordered" evidence="1">
    <location>
        <begin position="1"/>
        <end position="57"/>
    </location>
</feature>
<name>A0A2K3KQI2_TRIPR</name>
<proteinExistence type="predicted"/>
<feature type="non-terminal residue" evidence="2">
    <location>
        <position position="1"/>
    </location>
</feature>
<sequence length="57" mass="6193">RTQHRTSSNSSTVPNPPPSKKLKLSFNLSFPSKKLVSVPNPPPSKKLATLVSVHDSK</sequence>
<dbReference type="AlphaFoldDB" id="A0A2K3KQI2"/>
<feature type="compositionally biased region" description="Low complexity" evidence="1">
    <location>
        <begin position="24"/>
        <end position="35"/>
    </location>
</feature>
<dbReference type="Proteomes" id="UP000236291">
    <property type="component" value="Unassembled WGS sequence"/>
</dbReference>
<gene>
    <name evidence="2" type="ORF">L195_g064028</name>
</gene>
<evidence type="ECO:0000313" key="3">
    <source>
        <dbReference type="Proteomes" id="UP000236291"/>
    </source>
</evidence>
<evidence type="ECO:0000313" key="2">
    <source>
        <dbReference type="EMBL" id="PNX68548.1"/>
    </source>
</evidence>
<feature type="compositionally biased region" description="Low complexity" evidence="1">
    <location>
        <begin position="1"/>
        <end position="13"/>
    </location>
</feature>
<organism evidence="2 3">
    <name type="scientific">Trifolium pratense</name>
    <name type="common">Red clover</name>
    <dbReference type="NCBI Taxonomy" id="57577"/>
    <lineage>
        <taxon>Eukaryota</taxon>
        <taxon>Viridiplantae</taxon>
        <taxon>Streptophyta</taxon>
        <taxon>Embryophyta</taxon>
        <taxon>Tracheophyta</taxon>
        <taxon>Spermatophyta</taxon>
        <taxon>Magnoliopsida</taxon>
        <taxon>eudicotyledons</taxon>
        <taxon>Gunneridae</taxon>
        <taxon>Pentapetalae</taxon>
        <taxon>rosids</taxon>
        <taxon>fabids</taxon>
        <taxon>Fabales</taxon>
        <taxon>Fabaceae</taxon>
        <taxon>Papilionoideae</taxon>
        <taxon>50 kb inversion clade</taxon>
        <taxon>NPAAA clade</taxon>
        <taxon>Hologalegina</taxon>
        <taxon>IRL clade</taxon>
        <taxon>Trifolieae</taxon>
        <taxon>Trifolium</taxon>
    </lineage>
</organism>
<evidence type="ECO:0000256" key="1">
    <source>
        <dbReference type="SAM" id="MobiDB-lite"/>
    </source>
</evidence>
<protein>
    <submittedName>
        <fullName evidence="2">Uncharacterized protein</fullName>
    </submittedName>
</protein>
<accession>A0A2K3KQI2</accession>